<dbReference type="GO" id="GO:0022857">
    <property type="term" value="F:transmembrane transporter activity"/>
    <property type="evidence" value="ECO:0007669"/>
    <property type="project" value="InterPro"/>
</dbReference>
<reference evidence="6" key="1">
    <citation type="journal article" date="2017" name="Gigascience">
        <title>The genome draft of coconut (Cocos nucifera).</title>
        <authorList>
            <person name="Xiao Y."/>
            <person name="Xu P."/>
            <person name="Fan H."/>
            <person name="Baudouin L."/>
            <person name="Xia W."/>
            <person name="Bocs S."/>
            <person name="Xu J."/>
            <person name="Li Q."/>
            <person name="Guo A."/>
            <person name="Zhou L."/>
            <person name="Li J."/>
            <person name="Wu Y."/>
            <person name="Ma Z."/>
            <person name="Armero A."/>
            <person name="Issali A.E."/>
            <person name="Liu N."/>
            <person name="Peng M."/>
            <person name="Yang Y."/>
        </authorList>
    </citation>
    <scope>NUCLEOTIDE SEQUENCE</scope>
    <source>
        <tissue evidence="6">Spear leaf of Hainan Tall coconut</tissue>
    </source>
</reference>
<dbReference type="SUPFAM" id="SSF103481">
    <property type="entry name" value="Multidrug resistance efflux transporter EmrE"/>
    <property type="match status" value="1"/>
</dbReference>
<sequence>MFLERRGDAPPQLLVPAIGCWGVRNSTISRSLPITVTLWGVLNPVRSLAPLHIMADLQGEYKEDSLSMALVVSAEDDLLVEDIRKLRPKLTWALFLELCVLSLLGVSLSLNMYFASLKYTSPTFVSSMVNTIASMTFVIAILVRLEHLDVKSPRGMAKIVGTIVSLAGVTTMTLYKGPAVRNFWRALIPIQGNTIHEDWLKGSILTVASCITWSICIIGGLIVIIGLYLVLWGKERDQEEKMESKKASFLAYGKEEASQYENDGKGNDTERSPEV</sequence>
<reference evidence="6" key="2">
    <citation type="submission" date="2019-07" db="EMBL/GenBank/DDBJ databases">
        <authorList>
            <person name="Yang Y."/>
            <person name="Bocs S."/>
            <person name="Baudouin L."/>
        </authorList>
    </citation>
    <scope>NUCLEOTIDE SEQUENCE</scope>
    <source>
        <tissue evidence="6">Spear leaf of Hainan Tall coconut</tissue>
    </source>
</reference>
<dbReference type="GO" id="GO:0016020">
    <property type="term" value="C:membrane"/>
    <property type="evidence" value="ECO:0007669"/>
    <property type="project" value="InterPro"/>
</dbReference>
<dbReference type="InterPro" id="IPR037185">
    <property type="entry name" value="EmrE-like"/>
</dbReference>
<evidence type="ECO:0000256" key="5">
    <source>
        <dbReference type="SAM" id="Phobius"/>
    </source>
</evidence>
<evidence type="ECO:0000313" key="7">
    <source>
        <dbReference type="Proteomes" id="UP000797356"/>
    </source>
</evidence>
<feature type="transmembrane region" description="Helical" evidence="5">
    <location>
        <begin position="204"/>
        <end position="232"/>
    </location>
</feature>
<feature type="transmembrane region" description="Helical" evidence="5">
    <location>
        <begin position="124"/>
        <end position="143"/>
    </location>
</feature>
<dbReference type="EMBL" id="CM017878">
    <property type="protein sequence ID" value="KAG1354907.1"/>
    <property type="molecule type" value="Genomic_DNA"/>
</dbReference>
<accession>A0A8K0N538</accession>
<dbReference type="OrthoDB" id="1728340at2759"/>
<keyword evidence="3 5" id="KW-1133">Transmembrane helix</keyword>
<feature type="transmembrane region" description="Helical" evidence="5">
    <location>
        <begin position="92"/>
        <end position="112"/>
    </location>
</feature>
<name>A0A8K0N538_COCNU</name>
<dbReference type="PANTHER" id="PTHR31218">
    <property type="entry name" value="WAT1-RELATED PROTEIN"/>
    <property type="match status" value="1"/>
</dbReference>
<evidence type="ECO:0000256" key="2">
    <source>
        <dbReference type="ARBA" id="ARBA00022692"/>
    </source>
</evidence>
<keyword evidence="4 5" id="KW-0472">Membrane</keyword>
<keyword evidence="7" id="KW-1185">Reference proteome</keyword>
<evidence type="ECO:0000256" key="1">
    <source>
        <dbReference type="ARBA" id="ARBA00004141"/>
    </source>
</evidence>
<dbReference type="InterPro" id="IPR030184">
    <property type="entry name" value="WAT1-related"/>
</dbReference>
<keyword evidence="2 5" id="KW-0812">Transmembrane</keyword>
<evidence type="ECO:0008006" key="8">
    <source>
        <dbReference type="Google" id="ProtNLM"/>
    </source>
</evidence>
<gene>
    <name evidence="6" type="ORF">COCNU_07G010190</name>
</gene>
<dbReference type="Proteomes" id="UP000797356">
    <property type="component" value="Chromosome 7"/>
</dbReference>
<organism evidence="6 7">
    <name type="scientific">Cocos nucifera</name>
    <name type="common">Coconut palm</name>
    <dbReference type="NCBI Taxonomy" id="13894"/>
    <lineage>
        <taxon>Eukaryota</taxon>
        <taxon>Viridiplantae</taxon>
        <taxon>Streptophyta</taxon>
        <taxon>Embryophyta</taxon>
        <taxon>Tracheophyta</taxon>
        <taxon>Spermatophyta</taxon>
        <taxon>Magnoliopsida</taxon>
        <taxon>Liliopsida</taxon>
        <taxon>Arecaceae</taxon>
        <taxon>Arecoideae</taxon>
        <taxon>Cocoseae</taxon>
        <taxon>Attaleinae</taxon>
        <taxon>Cocos</taxon>
    </lineage>
</organism>
<evidence type="ECO:0000313" key="6">
    <source>
        <dbReference type="EMBL" id="KAG1354907.1"/>
    </source>
</evidence>
<comment type="subcellular location">
    <subcellularLocation>
        <location evidence="1">Membrane</location>
        <topology evidence="1">Multi-pass membrane protein</topology>
    </subcellularLocation>
</comment>
<feature type="transmembrane region" description="Helical" evidence="5">
    <location>
        <begin position="155"/>
        <end position="175"/>
    </location>
</feature>
<protein>
    <recommendedName>
        <fullName evidence="8">WAT1-related protein</fullName>
    </recommendedName>
</protein>
<dbReference type="AlphaFoldDB" id="A0A8K0N538"/>
<proteinExistence type="predicted"/>
<evidence type="ECO:0000256" key="4">
    <source>
        <dbReference type="ARBA" id="ARBA00023136"/>
    </source>
</evidence>
<evidence type="ECO:0000256" key="3">
    <source>
        <dbReference type="ARBA" id="ARBA00022989"/>
    </source>
</evidence>
<comment type="caution">
    <text evidence="6">The sequence shown here is derived from an EMBL/GenBank/DDBJ whole genome shotgun (WGS) entry which is preliminary data.</text>
</comment>